<dbReference type="InterPro" id="IPR000792">
    <property type="entry name" value="Tscrpt_reg_LuxR_C"/>
</dbReference>
<dbReference type="Proteomes" id="UP000030101">
    <property type="component" value="Unassembled WGS sequence"/>
</dbReference>
<name>A0ABR4XK29_9PORP</name>
<proteinExistence type="predicted"/>
<dbReference type="SUPFAM" id="SSF46894">
    <property type="entry name" value="C-terminal effector domain of the bipartite response regulators"/>
    <property type="match status" value="1"/>
</dbReference>
<evidence type="ECO:0000259" key="4">
    <source>
        <dbReference type="PROSITE" id="PS50043"/>
    </source>
</evidence>
<reference evidence="5 6" key="1">
    <citation type="submission" date="2014-08" db="EMBL/GenBank/DDBJ databases">
        <title>Porphyromonas canoris strain:OH2762 Genome sequencing.</title>
        <authorList>
            <person name="Wallis C."/>
            <person name="Deusch O."/>
            <person name="O'Flynn C."/>
            <person name="Davis I."/>
            <person name="Jospin G."/>
            <person name="Darling A.E."/>
            <person name="Coil D.A."/>
            <person name="Alexiev A."/>
            <person name="Horsfall A."/>
            <person name="Kirkwood N."/>
            <person name="Harris S."/>
            <person name="Eisen J.A."/>
        </authorList>
    </citation>
    <scope>NUCLEOTIDE SEQUENCE [LARGE SCALE GENOMIC DNA]</scope>
    <source>
        <strain evidence="6">COT-108 OH2762</strain>
    </source>
</reference>
<dbReference type="SMART" id="SM00421">
    <property type="entry name" value="HTH_LUXR"/>
    <property type="match status" value="1"/>
</dbReference>
<gene>
    <name evidence="5" type="ORF">HQ43_08300</name>
</gene>
<dbReference type="CDD" id="cd06170">
    <property type="entry name" value="LuxR_C_like"/>
    <property type="match status" value="1"/>
</dbReference>
<dbReference type="PRINTS" id="PR00038">
    <property type="entry name" value="HTHLUXR"/>
</dbReference>
<accession>A0ABR4XK29</accession>
<evidence type="ECO:0000256" key="3">
    <source>
        <dbReference type="ARBA" id="ARBA00023163"/>
    </source>
</evidence>
<keyword evidence="2" id="KW-0238">DNA-binding</keyword>
<dbReference type="Gene3D" id="1.10.10.10">
    <property type="entry name" value="Winged helix-like DNA-binding domain superfamily/Winged helix DNA-binding domain"/>
    <property type="match status" value="1"/>
</dbReference>
<dbReference type="PROSITE" id="PS00622">
    <property type="entry name" value="HTH_LUXR_1"/>
    <property type="match status" value="1"/>
</dbReference>
<protein>
    <recommendedName>
        <fullName evidence="4">HTH luxR-type domain-containing protein</fullName>
    </recommendedName>
</protein>
<dbReference type="EMBL" id="JQZV01000013">
    <property type="protein sequence ID" value="KGN92035.1"/>
    <property type="molecule type" value="Genomic_DNA"/>
</dbReference>
<dbReference type="Pfam" id="PF00196">
    <property type="entry name" value="GerE"/>
    <property type="match status" value="1"/>
</dbReference>
<keyword evidence="3" id="KW-0804">Transcription</keyword>
<evidence type="ECO:0000256" key="1">
    <source>
        <dbReference type="ARBA" id="ARBA00023015"/>
    </source>
</evidence>
<keyword evidence="1" id="KW-0805">Transcription regulation</keyword>
<dbReference type="RefSeq" id="WP_036791865.1">
    <property type="nucleotide sequence ID" value="NZ_JQZV01000013.1"/>
</dbReference>
<dbReference type="PANTHER" id="PTHR44688:SF16">
    <property type="entry name" value="DNA-BINDING TRANSCRIPTIONAL ACTIVATOR DEVR_DOSR"/>
    <property type="match status" value="1"/>
</dbReference>
<organism evidence="5 6">
    <name type="scientific">Porphyromonas canoris</name>
    <dbReference type="NCBI Taxonomy" id="36875"/>
    <lineage>
        <taxon>Bacteria</taxon>
        <taxon>Pseudomonadati</taxon>
        <taxon>Bacteroidota</taxon>
        <taxon>Bacteroidia</taxon>
        <taxon>Bacteroidales</taxon>
        <taxon>Porphyromonadaceae</taxon>
        <taxon>Porphyromonas</taxon>
    </lineage>
</organism>
<comment type="caution">
    <text evidence="5">The sequence shown here is derived from an EMBL/GenBank/DDBJ whole genome shotgun (WGS) entry which is preliminary data.</text>
</comment>
<dbReference type="InterPro" id="IPR016032">
    <property type="entry name" value="Sig_transdc_resp-reg_C-effctor"/>
</dbReference>
<keyword evidence="6" id="KW-1185">Reference proteome</keyword>
<feature type="domain" description="HTH luxR-type" evidence="4">
    <location>
        <begin position="126"/>
        <end position="191"/>
    </location>
</feature>
<dbReference type="InterPro" id="IPR036388">
    <property type="entry name" value="WH-like_DNA-bd_sf"/>
</dbReference>
<evidence type="ECO:0000313" key="6">
    <source>
        <dbReference type="Proteomes" id="UP000030101"/>
    </source>
</evidence>
<dbReference type="PROSITE" id="PS50043">
    <property type="entry name" value="HTH_LUXR_2"/>
    <property type="match status" value="1"/>
</dbReference>
<evidence type="ECO:0000256" key="2">
    <source>
        <dbReference type="ARBA" id="ARBA00023125"/>
    </source>
</evidence>
<evidence type="ECO:0000313" key="5">
    <source>
        <dbReference type="EMBL" id="KGN92035.1"/>
    </source>
</evidence>
<dbReference type="PANTHER" id="PTHR44688">
    <property type="entry name" value="DNA-BINDING TRANSCRIPTIONAL ACTIVATOR DEVR_DOSR"/>
    <property type="match status" value="1"/>
</dbReference>
<sequence length="206" mass="23220">MQKKIVIAIPYPLLRIGLENTIKRVEILAKSHYFVLHSPETLGEVLLAEKPDLVLVSSSIIGGIMVQTLKEQTSCPHTHFVVVGGLPGESIEAKYYDASILFTDTEEEIEKKISRLFEQEEKEKKSNEEQQVLTPREKDIVICVVKGLTNKEIADELFLSTHTVITHRRNIAKKLQIHSPAGLTIYAIVNKLVELKDIKQNIDPNS</sequence>